<name>A0A495JNG8_9ACTN</name>
<keyword evidence="7" id="KW-0732">Signal</keyword>
<dbReference type="OrthoDB" id="9796554at2"/>
<dbReference type="AlphaFoldDB" id="A0A495JNG8"/>
<keyword evidence="10" id="KW-1185">Reference proteome</keyword>
<keyword evidence="2" id="KW-0201">Cytochrome c-type biogenesis</keyword>
<dbReference type="PROSITE" id="PS51352">
    <property type="entry name" value="THIOREDOXIN_2"/>
    <property type="match status" value="1"/>
</dbReference>
<evidence type="ECO:0000256" key="5">
    <source>
        <dbReference type="ARBA" id="ARBA00023284"/>
    </source>
</evidence>
<keyword evidence="9" id="KW-0413">Isomerase</keyword>
<dbReference type="GO" id="GO:0030313">
    <property type="term" value="C:cell envelope"/>
    <property type="evidence" value="ECO:0007669"/>
    <property type="project" value="UniProtKB-SubCell"/>
</dbReference>
<dbReference type="GO" id="GO:0016209">
    <property type="term" value="F:antioxidant activity"/>
    <property type="evidence" value="ECO:0007669"/>
    <property type="project" value="InterPro"/>
</dbReference>
<protein>
    <submittedName>
        <fullName evidence="9">Thiol-disulfide isomerase/thioredoxin</fullName>
    </submittedName>
</protein>
<organism evidence="9 10">
    <name type="scientific">Micromonospora pisi</name>
    <dbReference type="NCBI Taxonomy" id="589240"/>
    <lineage>
        <taxon>Bacteria</taxon>
        <taxon>Bacillati</taxon>
        <taxon>Actinomycetota</taxon>
        <taxon>Actinomycetes</taxon>
        <taxon>Micromonosporales</taxon>
        <taxon>Micromonosporaceae</taxon>
        <taxon>Micromonospora</taxon>
    </lineage>
</organism>
<dbReference type="GO" id="GO:0016491">
    <property type="term" value="F:oxidoreductase activity"/>
    <property type="evidence" value="ECO:0007669"/>
    <property type="project" value="InterPro"/>
</dbReference>
<dbReference type="CDD" id="cd02966">
    <property type="entry name" value="TlpA_like_family"/>
    <property type="match status" value="1"/>
</dbReference>
<dbReference type="Proteomes" id="UP000277671">
    <property type="component" value="Unassembled WGS sequence"/>
</dbReference>
<evidence type="ECO:0000256" key="1">
    <source>
        <dbReference type="ARBA" id="ARBA00004196"/>
    </source>
</evidence>
<reference evidence="9 10" key="1">
    <citation type="submission" date="2018-10" db="EMBL/GenBank/DDBJ databases">
        <title>Sequencing the genomes of 1000 actinobacteria strains.</title>
        <authorList>
            <person name="Klenk H.-P."/>
        </authorList>
    </citation>
    <scope>NUCLEOTIDE SEQUENCE [LARGE SCALE GENOMIC DNA]</scope>
    <source>
        <strain evidence="9 10">DSM 45175</strain>
    </source>
</reference>
<evidence type="ECO:0000259" key="8">
    <source>
        <dbReference type="PROSITE" id="PS51352"/>
    </source>
</evidence>
<dbReference type="InterPro" id="IPR013766">
    <property type="entry name" value="Thioredoxin_domain"/>
</dbReference>
<evidence type="ECO:0000256" key="4">
    <source>
        <dbReference type="ARBA" id="ARBA00023157"/>
    </source>
</evidence>
<evidence type="ECO:0000256" key="3">
    <source>
        <dbReference type="ARBA" id="ARBA00022968"/>
    </source>
</evidence>
<accession>A0A495JNG8</accession>
<evidence type="ECO:0000256" key="7">
    <source>
        <dbReference type="SAM" id="SignalP"/>
    </source>
</evidence>
<proteinExistence type="predicted"/>
<evidence type="ECO:0000256" key="2">
    <source>
        <dbReference type="ARBA" id="ARBA00022748"/>
    </source>
</evidence>
<comment type="caution">
    <text evidence="9">The sequence shown here is derived from an EMBL/GenBank/DDBJ whole genome shotgun (WGS) entry which is preliminary data.</text>
</comment>
<dbReference type="SUPFAM" id="SSF52833">
    <property type="entry name" value="Thioredoxin-like"/>
    <property type="match status" value="1"/>
</dbReference>
<dbReference type="PROSITE" id="PS00194">
    <property type="entry name" value="THIOREDOXIN_1"/>
    <property type="match status" value="1"/>
</dbReference>
<keyword evidence="3" id="KW-0735">Signal-anchor</keyword>
<feature type="domain" description="Thioredoxin" evidence="8">
    <location>
        <begin position="62"/>
        <end position="200"/>
    </location>
</feature>
<keyword evidence="3" id="KW-0812">Transmembrane</keyword>
<dbReference type="InterPro" id="IPR050553">
    <property type="entry name" value="Thioredoxin_ResA/DsbE_sf"/>
</dbReference>
<dbReference type="RefSeq" id="WP_121158006.1">
    <property type="nucleotide sequence ID" value="NZ_RBKT01000001.1"/>
</dbReference>
<feature type="signal peptide" evidence="7">
    <location>
        <begin position="1"/>
        <end position="27"/>
    </location>
</feature>
<dbReference type="PROSITE" id="PS51257">
    <property type="entry name" value="PROKAR_LIPOPROTEIN"/>
    <property type="match status" value="1"/>
</dbReference>
<dbReference type="GO" id="GO:0016853">
    <property type="term" value="F:isomerase activity"/>
    <property type="evidence" value="ECO:0007669"/>
    <property type="project" value="UniProtKB-KW"/>
</dbReference>
<dbReference type="Pfam" id="PF00578">
    <property type="entry name" value="AhpC-TSA"/>
    <property type="match status" value="1"/>
</dbReference>
<dbReference type="PANTHER" id="PTHR42852:SF6">
    <property type="entry name" value="THIOL:DISULFIDE INTERCHANGE PROTEIN DSBE"/>
    <property type="match status" value="1"/>
</dbReference>
<comment type="subcellular location">
    <subcellularLocation>
        <location evidence="1">Cell envelope</location>
    </subcellularLocation>
</comment>
<evidence type="ECO:0000256" key="6">
    <source>
        <dbReference type="SAM" id="MobiDB-lite"/>
    </source>
</evidence>
<feature type="region of interest" description="Disordered" evidence="6">
    <location>
        <begin position="45"/>
        <end position="66"/>
    </location>
</feature>
<evidence type="ECO:0000313" key="10">
    <source>
        <dbReference type="Proteomes" id="UP000277671"/>
    </source>
</evidence>
<evidence type="ECO:0000313" key="9">
    <source>
        <dbReference type="EMBL" id="RKR89589.1"/>
    </source>
</evidence>
<gene>
    <name evidence="9" type="ORF">BDK92_3944</name>
</gene>
<keyword evidence="4" id="KW-1015">Disulfide bond</keyword>
<dbReference type="InterPro" id="IPR017937">
    <property type="entry name" value="Thioredoxin_CS"/>
</dbReference>
<dbReference type="EMBL" id="RBKT01000001">
    <property type="protein sequence ID" value="RKR89589.1"/>
    <property type="molecule type" value="Genomic_DNA"/>
</dbReference>
<dbReference type="InterPro" id="IPR000866">
    <property type="entry name" value="AhpC/TSA"/>
</dbReference>
<dbReference type="Gene3D" id="3.40.30.10">
    <property type="entry name" value="Glutaredoxin"/>
    <property type="match status" value="1"/>
</dbReference>
<dbReference type="PANTHER" id="PTHR42852">
    <property type="entry name" value="THIOL:DISULFIDE INTERCHANGE PROTEIN DSBE"/>
    <property type="match status" value="1"/>
</dbReference>
<keyword evidence="5" id="KW-0676">Redox-active center</keyword>
<dbReference type="InterPro" id="IPR036249">
    <property type="entry name" value="Thioredoxin-like_sf"/>
</dbReference>
<dbReference type="GO" id="GO:0017004">
    <property type="term" value="P:cytochrome complex assembly"/>
    <property type="evidence" value="ECO:0007669"/>
    <property type="project" value="UniProtKB-KW"/>
</dbReference>
<feature type="chain" id="PRO_5038873862" evidence="7">
    <location>
        <begin position="28"/>
        <end position="205"/>
    </location>
</feature>
<sequence length="205" mass="20993">MKRPLAGLLLPLLLLAAACGRSGPAPEPEPPAPFADCAALTTPVAASPGATDSTAGPTGRPDGSTKPLPAIALPCFTGGADVSLADVRGPAVINLWASWCPPCRKELPAFQRLAQRAGGQLRVIGVDSRDDRDDARDLATEIGLTFPALFDAGEKLRTGLAAPGLPATAFVDDQGRVRHLDVSGALDDATLTALVEQHLGVVLPA</sequence>